<reference evidence="2" key="1">
    <citation type="journal article" date="2019" name="Int. J. Syst. Evol. Microbiol.">
        <title>The Global Catalogue of Microorganisms (GCM) 10K type strain sequencing project: providing services to taxonomists for standard genome sequencing and annotation.</title>
        <authorList>
            <consortium name="The Broad Institute Genomics Platform"/>
            <consortium name="The Broad Institute Genome Sequencing Center for Infectious Disease"/>
            <person name="Wu L."/>
            <person name="Ma J."/>
        </authorList>
    </citation>
    <scope>NUCLEOTIDE SEQUENCE [LARGE SCALE GENOMIC DNA]</scope>
    <source>
        <strain evidence="2">KACC 11588</strain>
    </source>
</reference>
<accession>A0ABW0SB25</accession>
<keyword evidence="2" id="KW-1185">Reference proteome</keyword>
<evidence type="ECO:0000313" key="2">
    <source>
        <dbReference type="Proteomes" id="UP001596056"/>
    </source>
</evidence>
<dbReference type="EMBL" id="JBHSNA010000004">
    <property type="protein sequence ID" value="MFC5566158.1"/>
    <property type="molecule type" value="Genomic_DNA"/>
</dbReference>
<evidence type="ECO:0000313" key="1">
    <source>
        <dbReference type="EMBL" id="MFC5566158.1"/>
    </source>
</evidence>
<organism evidence="1 2">
    <name type="scientific">Rubellimicrobium aerolatum</name>
    <dbReference type="NCBI Taxonomy" id="490979"/>
    <lineage>
        <taxon>Bacteria</taxon>
        <taxon>Pseudomonadati</taxon>
        <taxon>Pseudomonadota</taxon>
        <taxon>Alphaproteobacteria</taxon>
        <taxon>Rhodobacterales</taxon>
        <taxon>Roseobacteraceae</taxon>
        <taxon>Rubellimicrobium</taxon>
    </lineage>
</organism>
<sequence length="56" mass="6090">MMNKDNITVEAEDTFPAAWRSVGTVAALLAARAEAERGQRNHHEVPGFVPVAWAAE</sequence>
<dbReference type="Proteomes" id="UP001596056">
    <property type="component" value="Unassembled WGS sequence"/>
</dbReference>
<protein>
    <submittedName>
        <fullName evidence="1">Uncharacterized protein</fullName>
    </submittedName>
</protein>
<name>A0ABW0SB25_9RHOB</name>
<comment type="caution">
    <text evidence="1">The sequence shown here is derived from an EMBL/GenBank/DDBJ whole genome shotgun (WGS) entry which is preliminary data.</text>
</comment>
<dbReference type="RefSeq" id="WP_209839064.1">
    <property type="nucleotide sequence ID" value="NZ_JAGGJP010000004.1"/>
</dbReference>
<gene>
    <name evidence="1" type="ORF">ACFPOC_06950</name>
</gene>
<proteinExistence type="predicted"/>